<accession>A0A7E5WXE5</accession>
<dbReference type="OrthoDB" id="5986643at2759"/>
<dbReference type="RefSeq" id="XP_026745513.1">
    <property type="nucleotide sequence ID" value="XM_026889712.1"/>
</dbReference>
<dbReference type="Pfam" id="PF12259">
    <property type="entry name" value="Baculo_F"/>
    <property type="match status" value="1"/>
</dbReference>
<sequence>MIFESTAGLIRWWSWVGYKVTQHDGNNTVLDDQFAEQYQRDIELIKENKKHLALLSKNQTSVIEAEYNVLRRSEETIEKQYKLFHQHLLNLERLTNNLQHEIESQELAIEFVMSPISANSFIEHLRNVQEILLDTVTNIYNGKMNLHLIVPEQLRDELNIISGQLSQDVALPITNIQEDFFRLYHLLQVRARMLQRYLIIEIRMPLISRETFEVYNLIPIPKKKGVDMVTLLPLAEIVAINIHKNSYLPMTVTDLHQCTHYDSTTLLCPIRTPEYHMKSDESLCKRNKGSLNCKTNHEGCRNIWWELNKINSYLYFCCDACKIRVICGNQVTTETLINAGVMTLGIDCTINSETFTVHSQRLSTDTIHTQVEEVTLEIPPINEIINLSVPELKQEPENEMKEQSTLLQDLGKQIEQLKAATPETNLSDRATYHDVHQYVHPDNKVNCQHCGKPCI</sequence>
<dbReference type="KEGG" id="tnl:113506876"/>
<evidence type="ECO:0000313" key="2">
    <source>
        <dbReference type="RefSeq" id="XP_026745513.1"/>
    </source>
</evidence>
<name>A0A7E5WXE5_TRINI</name>
<reference evidence="2" key="1">
    <citation type="submission" date="2025-08" db="UniProtKB">
        <authorList>
            <consortium name="RefSeq"/>
        </authorList>
    </citation>
    <scope>IDENTIFICATION</scope>
</reference>
<dbReference type="InterPro" id="IPR022048">
    <property type="entry name" value="Envelope_fusion-like"/>
</dbReference>
<protein>
    <submittedName>
        <fullName evidence="2">Uncharacterized protein LOC113506876</fullName>
    </submittedName>
</protein>
<dbReference type="AlphaFoldDB" id="A0A7E5WXE5"/>
<organism evidence="1 2">
    <name type="scientific">Trichoplusia ni</name>
    <name type="common">Cabbage looper</name>
    <dbReference type="NCBI Taxonomy" id="7111"/>
    <lineage>
        <taxon>Eukaryota</taxon>
        <taxon>Metazoa</taxon>
        <taxon>Ecdysozoa</taxon>
        <taxon>Arthropoda</taxon>
        <taxon>Hexapoda</taxon>
        <taxon>Insecta</taxon>
        <taxon>Pterygota</taxon>
        <taxon>Neoptera</taxon>
        <taxon>Endopterygota</taxon>
        <taxon>Lepidoptera</taxon>
        <taxon>Glossata</taxon>
        <taxon>Ditrysia</taxon>
        <taxon>Noctuoidea</taxon>
        <taxon>Noctuidae</taxon>
        <taxon>Plusiinae</taxon>
        <taxon>Trichoplusia</taxon>
    </lineage>
</organism>
<gene>
    <name evidence="2" type="primary">LOC113506876</name>
</gene>
<keyword evidence="1" id="KW-1185">Reference proteome</keyword>
<evidence type="ECO:0000313" key="1">
    <source>
        <dbReference type="Proteomes" id="UP000322000"/>
    </source>
</evidence>
<dbReference type="Proteomes" id="UP000322000">
    <property type="component" value="Chromosome 28"/>
</dbReference>
<proteinExistence type="predicted"/>
<dbReference type="InParanoid" id="A0A7E5WXE5"/>
<dbReference type="GeneID" id="113506876"/>